<name>A0ABP2EW75_AJEDR</name>
<dbReference type="EMBL" id="EQ999975">
    <property type="protein sequence ID" value="EEQ87335.2"/>
    <property type="molecule type" value="Genomic_DNA"/>
</dbReference>
<evidence type="ECO:0000313" key="3">
    <source>
        <dbReference type="Proteomes" id="UP000002039"/>
    </source>
</evidence>
<dbReference type="PANTHER" id="PTHR35393:SF1">
    <property type="entry name" value="SNOAL-LIKE DOMAIN-CONTAINING PROTEIN"/>
    <property type="match status" value="1"/>
</dbReference>
<evidence type="ECO:0000313" key="2">
    <source>
        <dbReference type="EMBL" id="EEQ87335.2"/>
    </source>
</evidence>
<gene>
    <name evidence="2" type="ORF">BDCG_02455</name>
</gene>
<reference evidence="3" key="1">
    <citation type="journal article" date="2015" name="PLoS Genet.">
        <title>The dynamic genome and transcriptome of the human fungal pathogen Blastomyces and close relative Emmonsia.</title>
        <authorList>
            <person name="Munoz J.F."/>
            <person name="Gauthier G.M."/>
            <person name="Desjardins C.A."/>
            <person name="Gallo J.E."/>
            <person name="Holder J."/>
            <person name="Sullivan T.D."/>
            <person name="Marty A.J."/>
            <person name="Carmen J.C."/>
            <person name="Chen Z."/>
            <person name="Ding L."/>
            <person name="Gujja S."/>
            <person name="Magrini V."/>
            <person name="Misas E."/>
            <person name="Mitreva M."/>
            <person name="Priest M."/>
            <person name="Saif S."/>
            <person name="Whiston E.A."/>
            <person name="Young S."/>
            <person name="Zeng Q."/>
            <person name="Goldman W.E."/>
            <person name="Mardis E.R."/>
            <person name="Taylor J.W."/>
            <person name="McEwen J.G."/>
            <person name="Clay O.K."/>
            <person name="Klein B.S."/>
            <person name="Cuomo C.A."/>
        </authorList>
    </citation>
    <scope>NUCLEOTIDE SEQUENCE [LARGE SCALE GENOMIC DNA]</scope>
    <source>
        <strain evidence="3">ER-3 / ATCC MYA-2586</strain>
    </source>
</reference>
<sequence>MEDPAPVPKQAFSILQQWLRSHVIHLLTQSLPSVQKQKIERFFSASAFDKPNLTLYVTISQIFRLFIIPFYKASARLTVVLTLTPSTTHAPEADHPLSSWLSASEHSPDRSSSHSHHPRSTTLYYISAQEDLCQISELVKFV</sequence>
<organism evidence="2 3">
    <name type="scientific">Ajellomyces dermatitidis (strain ER-3 / ATCC MYA-2586)</name>
    <name type="common">Blastomyces dermatitidis</name>
    <dbReference type="NCBI Taxonomy" id="559297"/>
    <lineage>
        <taxon>Eukaryota</taxon>
        <taxon>Fungi</taxon>
        <taxon>Dikarya</taxon>
        <taxon>Ascomycota</taxon>
        <taxon>Pezizomycotina</taxon>
        <taxon>Eurotiomycetes</taxon>
        <taxon>Eurotiomycetidae</taxon>
        <taxon>Onygenales</taxon>
        <taxon>Ajellomycetaceae</taxon>
        <taxon>Blastomyces</taxon>
    </lineage>
</organism>
<protein>
    <submittedName>
        <fullName evidence="2">Uncharacterized protein</fullName>
    </submittedName>
</protein>
<accession>A0ABP2EW75</accession>
<proteinExistence type="predicted"/>
<dbReference type="GeneID" id="69024877"/>
<feature type="region of interest" description="Disordered" evidence="1">
    <location>
        <begin position="88"/>
        <end position="117"/>
    </location>
</feature>
<keyword evidence="3" id="KW-1185">Reference proteome</keyword>
<evidence type="ECO:0000256" key="1">
    <source>
        <dbReference type="SAM" id="MobiDB-lite"/>
    </source>
</evidence>
<dbReference type="PANTHER" id="PTHR35393">
    <property type="entry name" value="CHROMOSOME 1, WHOLE GENOME SHOTGUN SEQUENCE"/>
    <property type="match status" value="1"/>
</dbReference>
<dbReference type="Proteomes" id="UP000002039">
    <property type="component" value="Unassembled WGS sequence"/>
</dbReference>
<dbReference type="RefSeq" id="XP_045274671.1">
    <property type="nucleotide sequence ID" value="XM_045417996.1"/>
</dbReference>